<dbReference type="AlphaFoldDB" id="A0A540LDR1"/>
<organism evidence="8 9">
    <name type="scientific">Malus baccata</name>
    <name type="common">Siberian crab apple</name>
    <name type="synonym">Pyrus baccata</name>
    <dbReference type="NCBI Taxonomy" id="106549"/>
    <lineage>
        <taxon>Eukaryota</taxon>
        <taxon>Viridiplantae</taxon>
        <taxon>Streptophyta</taxon>
        <taxon>Embryophyta</taxon>
        <taxon>Tracheophyta</taxon>
        <taxon>Spermatophyta</taxon>
        <taxon>Magnoliopsida</taxon>
        <taxon>eudicotyledons</taxon>
        <taxon>Gunneridae</taxon>
        <taxon>Pentapetalae</taxon>
        <taxon>rosids</taxon>
        <taxon>fabids</taxon>
        <taxon>Rosales</taxon>
        <taxon>Rosaceae</taxon>
        <taxon>Amygdaloideae</taxon>
        <taxon>Maleae</taxon>
        <taxon>Malus</taxon>
    </lineage>
</organism>
<evidence type="ECO:0000313" key="9">
    <source>
        <dbReference type="Proteomes" id="UP000315295"/>
    </source>
</evidence>
<dbReference type="PANTHER" id="PTHR27002">
    <property type="entry name" value="RECEPTOR-LIKE SERINE/THREONINE-PROTEIN KINASE SD1-8"/>
    <property type="match status" value="1"/>
</dbReference>
<keyword evidence="5" id="KW-0067">ATP-binding</keyword>
<proteinExistence type="predicted"/>
<evidence type="ECO:0000256" key="2">
    <source>
        <dbReference type="ARBA" id="ARBA00022679"/>
    </source>
</evidence>
<keyword evidence="3" id="KW-0547">Nucleotide-binding</keyword>
<protein>
    <recommendedName>
        <fullName evidence="7">Protein kinase domain-containing protein</fullName>
    </recommendedName>
</protein>
<evidence type="ECO:0000259" key="7">
    <source>
        <dbReference type="PROSITE" id="PS50011"/>
    </source>
</evidence>
<evidence type="ECO:0000256" key="6">
    <source>
        <dbReference type="SAM" id="MobiDB-lite"/>
    </source>
</evidence>
<dbReference type="InterPro" id="IPR011009">
    <property type="entry name" value="Kinase-like_dom_sf"/>
</dbReference>
<feature type="region of interest" description="Disordered" evidence="6">
    <location>
        <begin position="122"/>
        <end position="144"/>
    </location>
</feature>
<feature type="domain" description="Protein kinase" evidence="7">
    <location>
        <begin position="1"/>
        <end position="114"/>
    </location>
</feature>
<name>A0A540LDR1_MALBA</name>
<gene>
    <name evidence="8" type="ORF">C1H46_029835</name>
</gene>
<evidence type="ECO:0000256" key="3">
    <source>
        <dbReference type="ARBA" id="ARBA00022741"/>
    </source>
</evidence>
<evidence type="ECO:0000256" key="5">
    <source>
        <dbReference type="ARBA" id="ARBA00022840"/>
    </source>
</evidence>
<evidence type="ECO:0000313" key="8">
    <source>
        <dbReference type="EMBL" id="TQD84601.1"/>
    </source>
</evidence>
<reference evidence="8 9" key="1">
    <citation type="journal article" date="2019" name="G3 (Bethesda)">
        <title>Sequencing of a Wild Apple (Malus baccata) Genome Unravels the Differences Between Cultivated and Wild Apple Species Regarding Disease Resistance and Cold Tolerance.</title>
        <authorList>
            <person name="Chen X."/>
        </authorList>
    </citation>
    <scope>NUCLEOTIDE SEQUENCE [LARGE SCALE GENOMIC DNA]</scope>
    <source>
        <strain evidence="9">cv. Shandingzi</strain>
        <tissue evidence="8">Leaves</tissue>
    </source>
</reference>
<sequence length="144" mass="15959">MAPEYALNGLFSVKSDVFSFGILVLEVISGLKSKGFYHPNHSQNLIGHAWKLWNEGRPLELIDICLASSCMLSEALRCIHVSLLCVQHHPEDRPNMASVVIMLGSEIALTHPKQPGFFTKMESHEAGNQSSSTNEMSITLLEPR</sequence>
<dbReference type="GO" id="GO:0004674">
    <property type="term" value="F:protein serine/threonine kinase activity"/>
    <property type="evidence" value="ECO:0007669"/>
    <property type="project" value="UniProtKB-KW"/>
</dbReference>
<feature type="compositionally biased region" description="Polar residues" evidence="6">
    <location>
        <begin position="126"/>
        <end position="137"/>
    </location>
</feature>
<keyword evidence="2" id="KW-0808">Transferase</keyword>
<dbReference type="PROSITE" id="PS50011">
    <property type="entry name" value="PROTEIN_KINASE_DOM"/>
    <property type="match status" value="1"/>
</dbReference>
<keyword evidence="9" id="KW-1185">Reference proteome</keyword>
<dbReference type="Pfam" id="PF07714">
    <property type="entry name" value="PK_Tyr_Ser-Thr"/>
    <property type="match status" value="1"/>
</dbReference>
<keyword evidence="4" id="KW-0418">Kinase</keyword>
<comment type="caution">
    <text evidence="8">The sequence shown here is derived from an EMBL/GenBank/DDBJ whole genome shotgun (WGS) entry which is preliminary data.</text>
</comment>
<evidence type="ECO:0000256" key="1">
    <source>
        <dbReference type="ARBA" id="ARBA00022527"/>
    </source>
</evidence>
<accession>A0A540LDR1</accession>
<keyword evidence="1" id="KW-0723">Serine/threonine-protein kinase</keyword>
<dbReference type="GO" id="GO:0005524">
    <property type="term" value="F:ATP binding"/>
    <property type="evidence" value="ECO:0007669"/>
    <property type="project" value="UniProtKB-KW"/>
</dbReference>
<dbReference type="EMBL" id="VIEB01000629">
    <property type="protein sequence ID" value="TQD84601.1"/>
    <property type="molecule type" value="Genomic_DNA"/>
</dbReference>
<dbReference type="InterPro" id="IPR000719">
    <property type="entry name" value="Prot_kinase_dom"/>
</dbReference>
<dbReference type="InterPro" id="IPR001245">
    <property type="entry name" value="Ser-Thr/Tyr_kinase_cat_dom"/>
</dbReference>
<dbReference type="STRING" id="106549.A0A540LDR1"/>
<evidence type="ECO:0000256" key="4">
    <source>
        <dbReference type="ARBA" id="ARBA00022777"/>
    </source>
</evidence>
<dbReference type="Gene3D" id="1.10.510.10">
    <property type="entry name" value="Transferase(Phosphotransferase) domain 1"/>
    <property type="match status" value="1"/>
</dbReference>
<dbReference type="GO" id="GO:0005886">
    <property type="term" value="C:plasma membrane"/>
    <property type="evidence" value="ECO:0007669"/>
    <property type="project" value="TreeGrafter"/>
</dbReference>
<dbReference type="Proteomes" id="UP000315295">
    <property type="component" value="Unassembled WGS sequence"/>
</dbReference>
<dbReference type="PANTHER" id="PTHR27002:SF900">
    <property type="entry name" value="S-LOCUS LECTIN KINASE FAMILY PROTEIN"/>
    <property type="match status" value="1"/>
</dbReference>
<dbReference type="SUPFAM" id="SSF56112">
    <property type="entry name" value="Protein kinase-like (PK-like)"/>
    <property type="match status" value="1"/>
</dbReference>